<comment type="caution">
    <text evidence="4">The sequence shown here is derived from an EMBL/GenBank/DDBJ whole genome shotgun (WGS) entry which is preliminary data.</text>
</comment>
<dbReference type="InterPro" id="IPR046363">
    <property type="entry name" value="MS_N_TIM-barrel_dom"/>
</dbReference>
<dbReference type="PANTHER" id="PTHR42902:SF1">
    <property type="entry name" value="MALATE SYNTHASE 1-RELATED"/>
    <property type="match status" value="1"/>
</dbReference>
<dbReference type="InterPro" id="IPR001465">
    <property type="entry name" value="Malate_synthase_TIM"/>
</dbReference>
<keyword evidence="5" id="KW-1185">Reference proteome</keyword>
<proteinExistence type="inferred from homology"/>
<evidence type="ECO:0000256" key="2">
    <source>
        <dbReference type="ARBA" id="ARBA00012636"/>
    </source>
</evidence>
<dbReference type="AlphaFoldDB" id="A0A9P4YZR3"/>
<dbReference type="Gene3D" id="3.20.20.360">
    <property type="entry name" value="Malate synthase, domain 3"/>
    <property type="match status" value="1"/>
</dbReference>
<evidence type="ECO:0000313" key="4">
    <source>
        <dbReference type="EMBL" id="KAF4124764.1"/>
    </source>
</evidence>
<dbReference type="RefSeq" id="XP_035323416.1">
    <property type="nucleotide sequence ID" value="XM_035467404.1"/>
</dbReference>
<accession>A0A9P4YZR3</accession>
<dbReference type="Pfam" id="PF01274">
    <property type="entry name" value="MS_TIM-barrel"/>
    <property type="match status" value="1"/>
</dbReference>
<dbReference type="GO" id="GO:0005782">
    <property type="term" value="C:peroxisomal matrix"/>
    <property type="evidence" value="ECO:0007669"/>
    <property type="project" value="TreeGrafter"/>
</dbReference>
<dbReference type="OrthoDB" id="186072at2759"/>
<gene>
    <name evidence="4" type="ORF">GMORB2_5430</name>
</gene>
<name>A0A9P4YZR3_9HYPO</name>
<dbReference type="InterPro" id="IPR011076">
    <property type="entry name" value="Malate_synth_sf"/>
</dbReference>
<feature type="domain" description="Malate synthase TIM barrel" evidence="3">
    <location>
        <begin position="1"/>
        <end position="136"/>
    </location>
</feature>
<protein>
    <recommendedName>
        <fullName evidence="2">malate synthase</fullName>
        <ecNumber evidence="2">2.3.3.9</ecNumber>
    </recommendedName>
</protein>
<evidence type="ECO:0000313" key="5">
    <source>
        <dbReference type="Proteomes" id="UP000749293"/>
    </source>
</evidence>
<dbReference type="InterPro" id="IPR006252">
    <property type="entry name" value="Malate_synthA"/>
</dbReference>
<dbReference type="GO" id="GO:0006097">
    <property type="term" value="P:glyoxylate cycle"/>
    <property type="evidence" value="ECO:0007669"/>
    <property type="project" value="InterPro"/>
</dbReference>
<dbReference type="SUPFAM" id="SSF51645">
    <property type="entry name" value="Malate synthase G"/>
    <property type="match status" value="1"/>
</dbReference>
<organism evidence="4 5">
    <name type="scientific">Geosmithia morbida</name>
    <dbReference type="NCBI Taxonomy" id="1094350"/>
    <lineage>
        <taxon>Eukaryota</taxon>
        <taxon>Fungi</taxon>
        <taxon>Dikarya</taxon>
        <taxon>Ascomycota</taxon>
        <taxon>Pezizomycotina</taxon>
        <taxon>Sordariomycetes</taxon>
        <taxon>Hypocreomycetidae</taxon>
        <taxon>Hypocreales</taxon>
        <taxon>Bionectriaceae</taxon>
        <taxon>Geosmithia</taxon>
    </lineage>
</organism>
<dbReference type="PANTHER" id="PTHR42902">
    <property type="entry name" value="MALATE SYNTHASE"/>
    <property type="match status" value="1"/>
</dbReference>
<dbReference type="GeneID" id="55971658"/>
<comment type="similarity">
    <text evidence="1">Belongs to the malate synthase family.</text>
</comment>
<evidence type="ECO:0000259" key="3">
    <source>
        <dbReference type="Pfam" id="PF01274"/>
    </source>
</evidence>
<evidence type="ECO:0000256" key="1">
    <source>
        <dbReference type="ARBA" id="ARBA00006394"/>
    </source>
</evidence>
<dbReference type="GO" id="GO:0004474">
    <property type="term" value="F:malate synthase activity"/>
    <property type="evidence" value="ECO:0007669"/>
    <property type="project" value="UniProtKB-EC"/>
</dbReference>
<dbReference type="EC" id="2.3.3.9" evidence="2"/>
<reference evidence="4" key="1">
    <citation type="submission" date="2020-03" db="EMBL/GenBank/DDBJ databases">
        <title>Site-based positive gene gene selection in Geosmithia morbida across the United States reveals a broad range of putative effectors and factors for local host and environmental adapation.</title>
        <authorList>
            <person name="Onufrak A."/>
            <person name="Murdoch R.W."/>
            <person name="Gazis R."/>
            <person name="Huff M."/>
            <person name="Staton M."/>
            <person name="Klingeman W."/>
            <person name="Hadziabdic D."/>
        </authorList>
    </citation>
    <scope>NUCLEOTIDE SEQUENCE</scope>
    <source>
        <strain evidence="4">1262</strain>
    </source>
</reference>
<sequence length="136" mass="14895">MEGHLEARLQNGISDLAQDRLLMSRGTVGTTISHEPRGHSAGLSRGRWDCIFSVIKKSCQNPDFVPPDRSAVAMTVPFMDAYVELRIHTCHRGGVHAIGGMASHIPIEDDRQANDRAMDGVRADEVREVHASHNGS</sequence>
<dbReference type="Proteomes" id="UP000749293">
    <property type="component" value="Unassembled WGS sequence"/>
</dbReference>
<dbReference type="EMBL" id="JAANYQ010000004">
    <property type="protein sequence ID" value="KAF4124764.1"/>
    <property type="molecule type" value="Genomic_DNA"/>
</dbReference>